<evidence type="ECO:0000259" key="3">
    <source>
        <dbReference type="PROSITE" id="PS51459"/>
    </source>
</evidence>
<dbReference type="STRING" id="1123014.SAMN02745746_01513"/>
<accession>A0A1Y6BP97</accession>
<feature type="active site" evidence="1">
    <location>
        <position position="211"/>
    </location>
</feature>
<keyword evidence="2" id="KW-0547">Nucleotide-binding</keyword>
<keyword evidence="2" id="KW-0067">ATP-binding</keyword>
<dbReference type="Proteomes" id="UP000192920">
    <property type="component" value="Unassembled WGS sequence"/>
</dbReference>
<dbReference type="InterPro" id="IPR036597">
    <property type="entry name" value="Fido-like_dom_sf"/>
</dbReference>
<feature type="domain" description="Fido" evidence="3">
    <location>
        <begin position="116"/>
        <end position="285"/>
    </location>
</feature>
<dbReference type="Pfam" id="PF02661">
    <property type="entry name" value="Fic"/>
    <property type="match status" value="1"/>
</dbReference>
<organism evidence="4 5">
    <name type="scientific">Pseudogulbenkiania subflava DSM 22618</name>
    <dbReference type="NCBI Taxonomy" id="1123014"/>
    <lineage>
        <taxon>Bacteria</taxon>
        <taxon>Pseudomonadati</taxon>
        <taxon>Pseudomonadota</taxon>
        <taxon>Betaproteobacteria</taxon>
        <taxon>Neisseriales</taxon>
        <taxon>Chromobacteriaceae</taxon>
        <taxon>Pseudogulbenkiania</taxon>
    </lineage>
</organism>
<dbReference type="PROSITE" id="PS51459">
    <property type="entry name" value="FIDO"/>
    <property type="match status" value="1"/>
</dbReference>
<evidence type="ECO:0000256" key="1">
    <source>
        <dbReference type="PIRSR" id="PIRSR640198-1"/>
    </source>
</evidence>
<feature type="binding site" evidence="2">
    <location>
        <begin position="157"/>
        <end position="160"/>
    </location>
    <ligand>
        <name>ATP</name>
        <dbReference type="ChEBI" id="CHEBI:30616"/>
    </ligand>
</feature>
<dbReference type="GO" id="GO:0005524">
    <property type="term" value="F:ATP binding"/>
    <property type="evidence" value="ECO:0007669"/>
    <property type="project" value="UniProtKB-KW"/>
</dbReference>
<dbReference type="EMBL" id="FXAG01000006">
    <property type="protein sequence ID" value="SMF13852.1"/>
    <property type="molecule type" value="Genomic_DNA"/>
</dbReference>
<dbReference type="InterPro" id="IPR040198">
    <property type="entry name" value="Fido_containing"/>
</dbReference>
<dbReference type="PANTHER" id="PTHR13504:SF38">
    <property type="entry name" value="FIDO DOMAIN-CONTAINING PROTEIN"/>
    <property type="match status" value="1"/>
</dbReference>
<proteinExistence type="predicted"/>
<feature type="binding site" evidence="2">
    <location>
        <begin position="215"/>
        <end position="222"/>
    </location>
    <ligand>
        <name>ATP</name>
        <dbReference type="ChEBI" id="CHEBI:30616"/>
    </ligand>
</feature>
<evidence type="ECO:0000313" key="5">
    <source>
        <dbReference type="Proteomes" id="UP000192920"/>
    </source>
</evidence>
<evidence type="ECO:0000256" key="2">
    <source>
        <dbReference type="PIRSR" id="PIRSR640198-2"/>
    </source>
</evidence>
<dbReference type="SUPFAM" id="SSF140931">
    <property type="entry name" value="Fic-like"/>
    <property type="match status" value="1"/>
</dbReference>
<dbReference type="InterPro" id="IPR003812">
    <property type="entry name" value="Fido"/>
</dbReference>
<protein>
    <submittedName>
        <fullName evidence="4">Fic family protein</fullName>
    </submittedName>
</protein>
<dbReference type="PANTHER" id="PTHR13504">
    <property type="entry name" value="FIDO DOMAIN-CONTAINING PROTEIN DDB_G0283145"/>
    <property type="match status" value="1"/>
</dbReference>
<dbReference type="AlphaFoldDB" id="A0A1Y6BP97"/>
<gene>
    <name evidence="4" type="ORF">SAMN02745746_01513</name>
</gene>
<dbReference type="Gene3D" id="1.10.3290.10">
    <property type="entry name" value="Fido-like domain"/>
    <property type="match status" value="1"/>
</dbReference>
<keyword evidence="5" id="KW-1185">Reference proteome</keyword>
<name>A0A1Y6BP97_9NEIS</name>
<evidence type="ECO:0000313" key="4">
    <source>
        <dbReference type="EMBL" id="SMF13852.1"/>
    </source>
</evidence>
<reference evidence="5" key="1">
    <citation type="submission" date="2017-04" db="EMBL/GenBank/DDBJ databases">
        <authorList>
            <person name="Varghese N."/>
            <person name="Submissions S."/>
        </authorList>
    </citation>
    <scope>NUCLEOTIDE SEQUENCE [LARGE SCALE GENOMIC DNA]</scope>
    <source>
        <strain evidence="5">DSM 22618</strain>
    </source>
</reference>
<sequence length="424" mass="47237">MVDFYDNPVQMEPLVIDDSRPIFKDLLGLAHELSEASACLDAAVIPATAKSLSELVEGLNCYYSNLIEGHKMHPSDIDKALHEVTEKADRKNLQSLALAHIEADRWAKQQSLGKETLESFLLNVHRTFCQHLPEELLRLDDGSMMTPGEFRTREVQVGRHLAPKAETLGRFMDRYQQVYGQRLEWAQKGGLPKLTSMVSTFAAHHRLAWIHPFLDGNGRVARITLDAMLRACGVNGSSLWSMSRGLAKTSDQYKAYLAGADEARHGALDGRGNLTEKGLAEFCRYGMQTAIDQAKYMASMFSREHFQARASGYFQKVRHTDMKPEAAHLYLHAFVMGEFERGEASRITGLAERTARSVLSDLIGEGFLVSDSPKGKVSAGFPVHALGSLLPNLYPACDFDITPEELAEIRHRKKIATSRFASGR</sequence>